<evidence type="ECO:0000256" key="1">
    <source>
        <dbReference type="ARBA" id="ARBA00023002"/>
    </source>
</evidence>
<dbReference type="Pfam" id="PF01619">
    <property type="entry name" value="Pro_dh"/>
    <property type="match status" value="1"/>
</dbReference>
<keyword evidence="1" id="KW-0560">Oxidoreductase</keyword>
<comment type="caution">
    <text evidence="3">The sequence shown here is derived from an EMBL/GenBank/DDBJ whole genome shotgun (WGS) entry which is preliminary data.</text>
</comment>
<dbReference type="GO" id="GO:0010133">
    <property type="term" value="P:L-proline catabolic process to L-glutamate"/>
    <property type="evidence" value="ECO:0007669"/>
    <property type="project" value="TreeGrafter"/>
</dbReference>
<dbReference type="Proteomes" id="UP000252249">
    <property type="component" value="Unassembled WGS sequence"/>
</dbReference>
<dbReference type="Gene3D" id="3.20.20.220">
    <property type="match status" value="1"/>
</dbReference>
<dbReference type="EMBL" id="QPIG01000002">
    <property type="protein sequence ID" value="RCU57442.1"/>
    <property type="molecule type" value="Genomic_DNA"/>
</dbReference>
<dbReference type="GO" id="GO:0004657">
    <property type="term" value="F:proline dehydrogenase activity"/>
    <property type="evidence" value="ECO:0007669"/>
    <property type="project" value="InterPro"/>
</dbReference>
<dbReference type="OrthoDB" id="1401444at2"/>
<dbReference type="AlphaFoldDB" id="A0A368P3N8"/>
<gene>
    <name evidence="3" type="ORF">DU428_06515</name>
</gene>
<accession>A0A368P3N8</accession>
<dbReference type="InterPro" id="IPR029041">
    <property type="entry name" value="FAD-linked_oxidoreductase-like"/>
</dbReference>
<keyword evidence="4" id="KW-1185">Reference proteome</keyword>
<name>A0A368P3N8_9FLAO</name>
<dbReference type="PANTHER" id="PTHR13914:SF0">
    <property type="entry name" value="PROLINE DEHYDROGENASE 1, MITOCHONDRIAL"/>
    <property type="match status" value="1"/>
</dbReference>
<evidence type="ECO:0000313" key="3">
    <source>
        <dbReference type="EMBL" id="RCU57442.1"/>
    </source>
</evidence>
<dbReference type="PANTHER" id="PTHR13914">
    <property type="entry name" value="PROLINE OXIDASE"/>
    <property type="match status" value="1"/>
</dbReference>
<feature type="domain" description="Proline dehydrogenase" evidence="2">
    <location>
        <begin position="78"/>
        <end position="374"/>
    </location>
</feature>
<sequence>MKTGKIFENTEIAFALKNDAQLQRAYLLFKMIANAPLVRIGTALANFALKANLPVEGIIRSTVFDHFCGGVNEDDCLPVIESMYTKGVSSVLDYSVEGKANEAEFDSAMEKVLKIIDFAKEKESMPIAVFKPTGFGRFYLYETLSAGKTLTPQEQEEWYRVEARFDKVCKIAKEKDVIVLIDAEESWMQDAADALVTKMMQRYNTEKPIVYNTLQMYRHDRLVFLKKEEALAKANNYFLGYKVVRGAYMEKENERAEKHGYPTPICESKQATDDNFNEAVKYMLDNIERMSLFVGTHNELSSYLVMEQIKDMNLESNDPRVWLGQLYGMSDHISFNLAHHGYNVAKYIPFGPVKDVMPYLIRRAEENTSVAGQTGRELALLQQERKRRKAKA</sequence>
<dbReference type="InterPro" id="IPR002872">
    <property type="entry name" value="Proline_DH_dom"/>
</dbReference>
<evidence type="ECO:0000313" key="4">
    <source>
        <dbReference type="Proteomes" id="UP000252249"/>
    </source>
</evidence>
<dbReference type="RefSeq" id="WP_113966114.1">
    <property type="nucleotide sequence ID" value="NZ_QNRP01000002.1"/>
</dbReference>
<dbReference type="SUPFAM" id="SSF51730">
    <property type="entry name" value="FAD-linked oxidoreductase"/>
    <property type="match status" value="1"/>
</dbReference>
<protein>
    <submittedName>
        <fullName evidence="3">Proline dehydrogenase</fullName>
    </submittedName>
</protein>
<organism evidence="3 4">
    <name type="scientific">Oceanihabitans sediminis</name>
    <dbReference type="NCBI Taxonomy" id="1812012"/>
    <lineage>
        <taxon>Bacteria</taxon>
        <taxon>Pseudomonadati</taxon>
        <taxon>Bacteroidota</taxon>
        <taxon>Flavobacteriia</taxon>
        <taxon>Flavobacteriales</taxon>
        <taxon>Flavobacteriaceae</taxon>
        <taxon>Oceanihabitans</taxon>
    </lineage>
</organism>
<dbReference type="InterPro" id="IPR015659">
    <property type="entry name" value="Proline_oxidase"/>
</dbReference>
<evidence type="ECO:0000259" key="2">
    <source>
        <dbReference type="Pfam" id="PF01619"/>
    </source>
</evidence>
<proteinExistence type="predicted"/>
<dbReference type="GO" id="GO:0071949">
    <property type="term" value="F:FAD binding"/>
    <property type="evidence" value="ECO:0007669"/>
    <property type="project" value="TreeGrafter"/>
</dbReference>
<reference evidence="3 4" key="1">
    <citation type="submission" date="2018-07" db="EMBL/GenBank/DDBJ databases">
        <title>Oceanihabitans testaceum sp. nov., isolated from marine sediment.</title>
        <authorList>
            <person name="Li C.-M."/>
        </authorList>
    </citation>
    <scope>NUCLEOTIDE SEQUENCE [LARGE SCALE GENOMIC DNA]</scope>
    <source>
        <strain evidence="3 4">S9-10</strain>
    </source>
</reference>